<name>A0A517TBZ8_9PLAN</name>
<feature type="transmembrane region" description="Helical" evidence="2">
    <location>
        <begin position="100"/>
        <end position="120"/>
    </location>
</feature>
<accession>A0A517TBZ8</accession>
<reference evidence="3 4" key="1">
    <citation type="submission" date="2019-02" db="EMBL/GenBank/DDBJ databases">
        <title>Deep-cultivation of Planctomycetes and their phenomic and genomic characterization uncovers novel biology.</title>
        <authorList>
            <person name="Wiegand S."/>
            <person name="Jogler M."/>
            <person name="Boedeker C."/>
            <person name="Pinto D."/>
            <person name="Vollmers J."/>
            <person name="Rivas-Marin E."/>
            <person name="Kohn T."/>
            <person name="Peeters S.H."/>
            <person name="Heuer A."/>
            <person name="Rast P."/>
            <person name="Oberbeckmann S."/>
            <person name="Bunk B."/>
            <person name="Jeske O."/>
            <person name="Meyerdierks A."/>
            <person name="Storesund J.E."/>
            <person name="Kallscheuer N."/>
            <person name="Luecker S."/>
            <person name="Lage O.M."/>
            <person name="Pohl T."/>
            <person name="Merkel B.J."/>
            <person name="Hornburger P."/>
            <person name="Mueller R.-W."/>
            <person name="Bruemmer F."/>
            <person name="Labrenz M."/>
            <person name="Spormann A.M."/>
            <person name="Op den Camp H."/>
            <person name="Overmann J."/>
            <person name="Amann R."/>
            <person name="Jetten M.S.M."/>
            <person name="Mascher T."/>
            <person name="Medema M.H."/>
            <person name="Devos D.P."/>
            <person name="Kaster A.-K."/>
            <person name="Ovreas L."/>
            <person name="Rohde M."/>
            <person name="Galperin M.Y."/>
            <person name="Jogler C."/>
        </authorList>
    </citation>
    <scope>NUCLEOTIDE SEQUENCE [LARGE SCALE GENOMIC DNA]</scope>
    <source>
        <strain evidence="3 4">V22</strain>
    </source>
</reference>
<evidence type="ECO:0000256" key="1">
    <source>
        <dbReference type="SAM" id="MobiDB-lite"/>
    </source>
</evidence>
<evidence type="ECO:0008006" key="5">
    <source>
        <dbReference type="Google" id="ProtNLM"/>
    </source>
</evidence>
<organism evidence="3 4">
    <name type="scientific">Calycomorphotria hydatis</name>
    <dbReference type="NCBI Taxonomy" id="2528027"/>
    <lineage>
        <taxon>Bacteria</taxon>
        <taxon>Pseudomonadati</taxon>
        <taxon>Planctomycetota</taxon>
        <taxon>Planctomycetia</taxon>
        <taxon>Planctomycetales</taxon>
        <taxon>Planctomycetaceae</taxon>
        <taxon>Calycomorphotria</taxon>
    </lineage>
</organism>
<feature type="region of interest" description="Disordered" evidence="1">
    <location>
        <begin position="216"/>
        <end position="236"/>
    </location>
</feature>
<feature type="transmembrane region" description="Helical" evidence="2">
    <location>
        <begin position="64"/>
        <end position="80"/>
    </location>
</feature>
<dbReference type="EMBL" id="CP036316">
    <property type="protein sequence ID" value="QDT65891.1"/>
    <property type="molecule type" value="Genomic_DNA"/>
</dbReference>
<keyword evidence="2" id="KW-0812">Transmembrane</keyword>
<dbReference type="RefSeq" id="WP_145264551.1">
    <property type="nucleotide sequence ID" value="NZ_CP036316.1"/>
</dbReference>
<proteinExistence type="predicted"/>
<dbReference type="AlphaFoldDB" id="A0A517TBZ8"/>
<keyword evidence="2" id="KW-0472">Membrane</keyword>
<evidence type="ECO:0000256" key="2">
    <source>
        <dbReference type="SAM" id="Phobius"/>
    </source>
</evidence>
<protein>
    <recommendedName>
        <fullName evidence="5">Colicin V production protein</fullName>
    </recommendedName>
</protein>
<sequence length="236" mass="26094">MIIDLILVAIFLGVTWCVASGGASEAAMTYFTVLFAGIISMNYFEPLAQFLDSMSVQLKYRSDMIAMLLIFGGLVFGGRALSETLAPRFIHVHGYAHEAVRWLCASATGFVTIGVLLTALHTAPMPLAPLGFRPGGNNIFDAVAPDRYWLGFTQYITEKPFSRRRFINGEVSTHLFDGRTAADWGVPADAVDRPPHQIVMPSFIIRYRDRRQMLQTQGAVTNAPPKESSGRRTTDF</sequence>
<feature type="transmembrane region" description="Helical" evidence="2">
    <location>
        <begin position="27"/>
        <end position="44"/>
    </location>
</feature>
<evidence type="ECO:0000313" key="3">
    <source>
        <dbReference type="EMBL" id="QDT65891.1"/>
    </source>
</evidence>
<gene>
    <name evidence="3" type="ORF">V22_31540</name>
</gene>
<evidence type="ECO:0000313" key="4">
    <source>
        <dbReference type="Proteomes" id="UP000319976"/>
    </source>
</evidence>
<dbReference type="OrthoDB" id="272639at2"/>
<dbReference type="KEGG" id="chya:V22_31540"/>
<keyword evidence="4" id="KW-1185">Reference proteome</keyword>
<keyword evidence="2" id="KW-1133">Transmembrane helix</keyword>
<dbReference type="Proteomes" id="UP000319976">
    <property type="component" value="Chromosome"/>
</dbReference>